<dbReference type="AlphaFoldDB" id="A0AAJ7T0Z4"/>
<dbReference type="InterPro" id="IPR013519">
    <property type="entry name" value="Int_alpha_beta-p"/>
</dbReference>
<keyword evidence="6" id="KW-0677">Repeat</keyword>
<dbReference type="PRINTS" id="PR00453">
    <property type="entry name" value="VWFADOMAIN"/>
</dbReference>
<proteinExistence type="inferred from homology"/>
<dbReference type="SMART" id="SM00327">
    <property type="entry name" value="VWA"/>
    <property type="match status" value="1"/>
</dbReference>
<dbReference type="GO" id="GO:0098609">
    <property type="term" value="P:cell-cell adhesion"/>
    <property type="evidence" value="ECO:0007669"/>
    <property type="project" value="TreeGrafter"/>
</dbReference>
<feature type="repeat" description="FG-GAP" evidence="15">
    <location>
        <begin position="421"/>
        <end position="474"/>
    </location>
</feature>
<dbReference type="Gene3D" id="2.130.10.130">
    <property type="entry name" value="Integrin alpha, N-terminal"/>
    <property type="match status" value="2"/>
</dbReference>
<accession>A0AAJ7T0Z4</accession>
<keyword evidence="12" id="KW-1015">Disulfide bond</keyword>
<evidence type="ECO:0000256" key="10">
    <source>
        <dbReference type="ARBA" id="ARBA00023037"/>
    </source>
</evidence>
<keyword evidence="14" id="KW-0325">Glycoprotein</keyword>
<dbReference type="Pfam" id="PF20805">
    <property type="entry name" value="Integrin_A_Ig_2"/>
    <property type="match status" value="1"/>
</dbReference>
<dbReference type="InterPro" id="IPR028994">
    <property type="entry name" value="Integrin_alpha_N"/>
</dbReference>
<dbReference type="Pfam" id="PF20806">
    <property type="entry name" value="Integrin_A_Ig_3"/>
    <property type="match status" value="1"/>
</dbReference>
<dbReference type="SUPFAM" id="SSF69179">
    <property type="entry name" value="Integrin domains"/>
    <property type="match status" value="3"/>
</dbReference>
<dbReference type="SMART" id="SM00191">
    <property type="entry name" value="Int_alpha"/>
    <property type="match status" value="5"/>
</dbReference>
<comment type="similarity">
    <text evidence="2 16">Belongs to the integrin alpha chain family.</text>
</comment>
<evidence type="ECO:0000256" key="3">
    <source>
        <dbReference type="ARBA" id="ARBA00022692"/>
    </source>
</evidence>
<dbReference type="InterPro" id="IPR013517">
    <property type="entry name" value="FG-GAP"/>
</dbReference>
<keyword evidence="18" id="KW-1185">Reference proteome</keyword>
<evidence type="ECO:0000256" key="7">
    <source>
        <dbReference type="ARBA" id="ARBA00022837"/>
    </source>
</evidence>
<dbReference type="Gene3D" id="1.20.5.930">
    <property type="entry name" value="Bicelle-embedded integrin alpha(iib) transmembrane segment"/>
    <property type="match status" value="1"/>
</dbReference>
<dbReference type="Proteomes" id="UP001318040">
    <property type="component" value="Chromosome 13"/>
</dbReference>
<evidence type="ECO:0000256" key="8">
    <source>
        <dbReference type="ARBA" id="ARBA00022889"/>
    </source>
</evidence>
<organism evidence="18 19">
    <name type="scientific">Petromyzon marinus</name>
    <name type="common">Sea lamprey</name>
    <dbReference type="NCBI Taxonomy" id="7757"/>
    <lineage>
        <taxon>Eukaryota</taxon>
        <taxon>Metazoa</taxon>
        <taxon>Chordata</taxon>
        <taxon>Craniata</taxon>
        <taxon>Vertebrata</taxon>
        <taxon>Cyclostomata</taxon>
        <taxon>Hyperoartia</taxon>
        <taxon>Petromyzontiformes</taxon>
        <taxon>Petromyzontidae</taxon>
        <taxon>Petromyzon</taxon>
    </lineage>
</organism>
<keyword evidence="4" id="KW-0479">Metal-binding</keyword>
<feature type="repeat" description="FG-GAP" evidence="15">
    <location>
        <begin position="601"/>
        <end position="661"/>
    </location>
</feature>
<evidence type="ECO:0000256" key="4">
    <source>
        <dbReference type="ARBA" id="ARBA00022723"/>
    </source>
</evidence>
<gene>
    <name evidence="19" type="primary">LOC116941956</name>
</gene>
<dbReference type="PRINTS" id="PR01185">
    <property type="entry name" value="INTEGRINA"/>
</dbReference>
<dbReference type="InterPro" id="IPR032695">
    <property type="entry name" value="Integrin_dom_sf"/>
</dbReference>
<evidence type="ECO:0000256" key="14">
    <source>
        <dbReference type="ARBA" id="ARBA00023180"/>
    </source>
</evidence>
<feature type="repeat" description="FG-GAP" evidence="15">
    <location>
        <begin position="540"/>
        <end position="597"/>
    </location>
</feature>
<keyword evidence="7" id="KW-0106">Calcium</keyword>
<protein>
    <submittedName>
        <fullName evidence="19">Integrin alpha-11-like isoform X2</fullName>
    </submittedName>
</protein>
<dbReference type="GO" id="GO:0009897">
    <property type="term" value="C:external side of plasma membrane"/>
    <property type="evidence" value="ECO:0007669"/>
    <property type="project" value="TreeGrafter"/>
</dbReference>
<dbReference type="PANTHER" id="PTHR23220">
    <property type="entry name" value="INTEGRIN ALPHA"/>
    <property type="match status" value="1"/>
</dbReference>
<evidence type="ECO:0000256" key="12">
    <source>
        <dbReference type="ARBA" id="ARBA00023157"/>
    </source>
</evidence>
<dbReference type="GO" id="GO:0008305">
    <property type="term" value="C:integrin complex"/>
    <property type="evidence" value="ECO:0007669"/>
    <property type="project" value="InterPro"/>
</dbReference>
<dbReference type="InterPro" id="IPR000413">
    <property type="entry name" value="Integrin_alpha"/>
</dbReference>
<dbReference type="GO" id="GO:0005178">
    <property type="term" value="F:integrin binding"/>
    <property type="evidence" value="ECO:0007669"/>
    <property type="project" value="TreeGrafter"/>
</dbReference>
<keyword evidence="13 16" id="KW-0675">Receptor</keyword>
<dbReference type="GO" id="GO:0046872">
    <property type="term" value="F:metal ion binding"/>
    <property type="evidence" value="ECO:0007669"/>
    <property type="project" value="UniProtKB-KW"/>
</dbReference>
<dbReference type="PROSITE" id="PS51470">
    <property type="entry name" value="FG_GAP"/>
    <property type="match status" value="5"/>
</dbReference>
<dbReference type="Pfam" id="PF08441">
    <property type="entry name" value="Integrin_A_Ig_1"/>
    <property type="match status" value="1"/>
</dbReference>
<dbReference type="Pfam" id="PF01839">
    <property type="entry name" value="FG-GAP"/>
    <property type="match status" value="2"/>
</dbReference>
<dbReference type="PANTHER" id="PTHR23220:SF134">
    <property type="entry name" value="INTEGRIN ALPHA-2 DOMAIN-CONTAINING PROTEIN"/>
    <property type="match status" value="1"/>
</dbReference>
<dbReference type="SUPFAM" id="SSF69318">
    <property type="entry name" value="Integrin alpha N-terminal domain"/>
    <property type="match status" value="1"/>
</dbReference>
<dbReference type="GO" id="GO:0007229">
    <property type="term" value="P:integrin-mediated signaling pathway"/>
    <property type="evidence" value="ECO:0007669"/>
    <property type="project" value="UniProtKB-KW"/>
</dbReference>
<dbReference type="RefSeq" id="XP_032809278.1">
    <property type="nucleotide sequence ID" value="XM_032953387.1"/>
</dbReference>
<feature type="transmembrane region" description="Helical" evidence="16">
    <location>
        <begin position="1141"/>
        <end position="1165"/>
    </location>
</feature>
<dbReference type="CDD" id="cd01469">
    <property type="entry name" value="vWA_integrins_alpha_subunit"/>
    <property type="match status" value="1"/>
</dbReference>
<evidence type="ECO:0000256" key="2">
    <source>
        <dbReference type="ARBA" id="ARBA00008054"/>
    </source>
</evidence>
<dbReference type="Pfam" id="PF00092">
    <property type="entry name" value="VWA"/>
    <property type="match status" value="1"/>
</dbReference>
<keyword evidence="5 16" id="KW-0732">Signal</keyword>
<keyword evidence="3 16" id="KW-0812">Transmembrane</keyword>
<evidence type="ECO:0000259" key="17">
    <source>
        <dbReference type="PROSITE" id="PS50234"/>
    </source>
</evidence>
<evidence type="ECO:0000313" key="18">
    <source>
        <dbReference type="Proteomes" id="UP001318040"/>
    </source>
</evidence>
<evidence type="ECO:0000256" key="13">
    <source>
        <dbReference type="ARBA" id="ARBA00023170"/>
    </source>
</evidence>
<dbReference type="FunFam" id="3.40.50.410:FF:000012">
    <property type="entry name" value="Integrin, alpha 10"/>
    <property type="match status" value="1"/>
</dbReference>
<reference evidence="19" key="1">
    <citation type="submission" date="2025-08" db="UniProtKB">
        <authorList>
            <consortium name="RefSeq"/>
        </authorList>
    </citation>
    <scope>IDENTIFICATION</scope>
    <source>
        <tissue evidence="19">Sperm</tissue>
    </source>
</reference>
<feature type="chain" id="PRO_5042316735" evidence="16">
    <location>
        <begin position="23"/>
        <end position="1188"/>
    </location>
</feature>
<evidence type="ECO:0000256" key="5">
    <source>
        <dbReference type="ARBA" id="ARBA00022729"/>
    </source>
</evidence>
<feature type="repeat" description="FG-GAP" evidence="15">
    <location>
        <begin position="27"/>
        <end position="85"/>
    </location>
</feature>
<sequence>MDLNVWHILWVLIHGPWMPSRAFNLDTKRPTVFRGPEEAQFGFSVQQHYASGKNWLLVGAPWKGSAGTRPGDVYRCPLGLGSEVTNSSCEKLGLEKVVSVPSVTEVKENMNLGMNLAPGPDPGSFTVCAPLWAQECGSSYFAPGICSNVDSGFNVSESYAPTLQKCGSYMDIVFVLDGSNSIYPWSDVQNFLVKTLQSFHIGPDQTQVGIVQYGEVATHEFDLGDFRSTEEAVDAARRVRQLRGNETHTAKGVFTARSEAFSPERGARPDAQKVMIVVTDGESHDKYLLPEVIDQCERDGITRYAIAVLRSYSSNADDVARLINEVRSIASHPVERHFFNVTSEATLIDIVGTLGERIFSLEGTREKNETSFDLELSQAGFSAHYVGGALMLGAVGAYEWMGTIVRRVGDEVSLPGKHAFESALPSELRSHAAYLGYSLTSARTENGSTILVAGAPRFNHTGRTVVFTQDHNSKVSVLKTLSGEQIGSYFGGEVCAMDVDGDSVSDVLLVAAPMFMDSSSRETGRVYLYTFSPQGVLEWSAHLSPAESQDSRFGSALAAVPDLNQDGWGELAVGAPLEDERQGAVYLFQGHGRSLRTTHVQRVAASQLGHGLLLFGRSLHAQLDVDGNEIADVAVGSLGAAVVIWSRGIVEVEVATHFDPGEIDIWSFTCEARGRSTFCVESSVCLTARTSAPKPEAQHVAVVYNVTIDASRLAPRALFEKHDERRLLREAILPYNVETCSRFKIYMLEASDYVKPLGVRVDFRMADPDSGPVLNLLKPKHVEYMIPFKKDCGDDDQCITDLVLSVNTDASGSTSAPFLISSTMHRVLLNVTLHNKLENAYNTRLNVSLSPNLHFSNVMDQAEKAVKINCHSLAHATGRVCEAGYPVFKSNTKISRLFEFKLSETTLLNHIDFQMEAMSDSDELPDTMHDNAFHLSLPVRYQADTILLRQTNIEYIEILKDVRPPNIIKSFNDIGTIFKFTITIENTGPYLLEHLQVNVSIPAFSQKGNPLLYITHVDTFPPHKVRCHTGNIVDPFTVAQSQPRAVFLAEDFMAVRELNCKTAKCATFLCTIKRMDKHQTLGVKVTTRLWNSTFHTGKLSHVRIVAPTTLHLLNSSLMVIKEGHGTTNVTVEVIKRGKYVFPFWIILASVLGGLLLLALIILALWKLGFLKRKQPMQQLQKAEVIHPT</sequence>
<dbReference type="GO" id="GO:0033627">
    <property type="term" value="P:cell adhesion mediated by integrin"/>
    <property type="evidence" value="ECO:0007669"/>
    <property type="project" value="TreeGrafter"/>
</dbReference>
<evidence type="ECO:0000256" key="9">
    <source>
        <dbReference type="ARBA" id="ARBA00022989"/>
    </source>
</evidence>
<evidence type="ECO:0000256" key="15">
    <source>
        <dbReference type="PROSITE-ProRule" id="PRU00803"/>
    </source>
</evidence>
<keyword evidence="8 16" id="KW-0130">Cell adhesion</keyword>
<name>A0AAJ7T0Z4_PETMA</name>
<evidence type="ECO:0000256" key="1">
    <source>
        <dbReference type="ARBA" id="ARBA00004479"/>
    </source>
</evidence>
<dbReference type="InterPro" id="IPR048285">
    <property type="entry name" value="Integrin_alpha_Ig-like_2"/>
</dbReference>
<feature type="signal peptide" evidence="16">
    <location>
        <begin position="1"/>
        <end position="22"/>
    </location>
</feature>
<evidence type="ECO:0000256" key="11">
    <source>
        <dbReference type="ARBA" id="ARBA00023136"/>
    </source>
</evidence>
<keyword evidence="10 16" id="KW-0401">Integrin</keyword>
<evidence type="ECO:0000313" key="19">
    <source>
        <dbReference type="RefSeq" id="XP_032809278.1"/>
    </source>
</evidence>
<keyword evidence="11 16" id="KW-0472">Membrane</keyword>
<dbReference type="InterPro" id="IPR048286">
    <property type="entry name" value="Integrin_alpha_Ig-like_3"/>
</dbReference>
<dbReference type="Gene3D" id="3.40.50.410">
    <property type="entry name" value="von Willebrand factor, type A domain"/>
    <property type="match status" value="1"/>
</dbReference>
<evidence type="ECO:0000256" key="16">
    <source>
        <dbReference type="RuleBase" id="RU003762"/>
    </source>
</evidence>
<feature type="domain" description="VWFA" evidence="17">
    <location>
        <begin position="171"/>
        <end position="354"/>
    </location>
</feature>
<dbReference type="GO" id="GO:0007160">
    <property type="term" value="P:cell-matrix adhesion"/>
    <property type="evidence" value="ECO:0007669"/>
    <property type="project" value="TreeGrafter"/>
</dbReference>
<dbReference type="Gene3D" id="2.60.40.1510">
    <property type="entry name" value="ntegrin, alpha v. Chain A, domain 3"/>
    <property type="match status" value="1"/>
</dbReference>
<dbReference type="SUPFAM" id="SSF53300">
    <property type="entry name" value="vWA-like"/>
    <property type="match status" value="1"/>
</dbReference>
<comment type="subcellular location">
    <subcellularLocation>
        <location evidence="1 16">Membrane</location>
        <topology evidence="1 16">Single-pass type I membrane protein</topology>
    </subcellularLocation>
</comment>
<feature type="repeat" description="FG-GAP" evidence="15">
    <location>
        <begin position="476"/>
        <end position="538"/>
    </location>
</feature>
<keyword evidence="9 16" id="KW-1133">Transmembrane helix</keyword>
<dbReference type="InterPro" id="IPR002035">
    <property type="entry name" value="VWF_A"/>
</dbReference>
<dbReference type="PROSITE" id="PS50234">
    <property type="entry name" value="VWFA"/>
    <property type="match status" value="1"/>
</dbReference>
<dbReference type="Gene3D" id="2.60.40.1460">
    <property type="entry name" value="Integrin domains. Chain A, domain 2"/>
    <property type="match status" value="1"/>
</dbReference>
<dbReference type="InterPro" id="IPR013649">
    <property type="entry name" value="Integrin_alpha_Ig-like_1"/>
</dbReference>
<dbReference type="InterPro" id="IPR036465">
    <property type="entry name" value="vWFA_dom_sf"/>
</dbReference>
<evidence type="ECO:0000256" key="6">
    <source>
        <dbReference type="ARBA" id="ARBA00022737"/>
    </source>
</evidence>
<dbReference type="Gene3D" id="2.60.40.1530">
    <property type="entry name" value="ntegrin, alpha v. Chain A, domain 4"/>
    <property type="match status" value="1"/>
</dbReference>